<feature type="binding site" evidence="6">
    <location>
        <position position="9"/>
    </location>
    <ligand>
        <name>Mg(2+)</name>
        <dbReference type="ChEBI" id="CHEBI:18420"/>
    </ligand>
</feature>
<comment type="subunit">
    <text evidence="6">Homodimer.</text>
</comment>
<dbReference type="RefSeq" id="WP_174625621.1">
    <property type="nucleotide sequence ID" value="NZ_CADCXN010000055.1"/>
</dbReference>
<feature type="binding site" evidence="6">
    <location>
        <begin position="328"/>
        <end position="332"/>
    </location>
    <ligand>
        <name>ATP</name>
        <dbReference type="ChEBI" id="CHEBI:30616"/>
    </ligand>
</feature>
<organism evidence="8 9">
    <name type="scientific">Candidatus Methylobacter favarea</name>
    <dbReference type="NCBI Taxonomy" id="2707345"/>
    <lineage>
        <taxon>Bacteria</taxon>
        <taxon>Pseudomonadati</taxon>
        <taxon>Pseudomonadota</taxon>
        <taxon>Gammaproteobacteria</taxon>
        <taxon>Methylococcales</taxon>
        <taxon>Methylococcaceae</taxon>
        <taxon>Methylobacter</taxon>
    </lineage>
</organism>
<evidence type="ECO:0000256" key="6">
    <source>
        <dbReference type="HAMAP-Rule" id="MF_00020"/>
    </source>
</evidence>
<feature type="binding site" evidence="6">
    <location>
        <position position="16"/>
    </location>
    <ligand>
        <name>ATP</name>
        <dbReference type="ChEBI" id="CHEBI:30616"/>
    </ligand>
</feature>
<evidence type="ECO:0000256" key="7">
    <source>
        <dbReference type="RuleBase" id="RU003835"/>
    </source>
</evidence>
<dbReference type="GO" id="GO:0005737">
    <property type="term" value="C:cytoplasm"/>
    <property type="evidence" value="ECO:0007669"/>
    <property type="project" value="UniProtKB-SubCell"/>
</dbReference>
<dbReference type="GO" id="GO:0000287">
    <property type="term" value="F:magnesium ion binding"/>
    <property type="evidence" value="ECO:0007669"/>
    <property type="project" value="UniProtKB-UniRule"/>
</dbReference>
<dbReference type="InterPro" id="IPR004372">
    <property type="entry name" value="Ac/propionate_kinase"/>
</dbReference>
<keyword evidence="9" id="KW-1185">Reference proteome</keyword>
<feature type="active site" description="Proton donor/acceptor" evidence="6">
    <location>
        <position position="147"/>
    </location>
</feature>
<evidence type="ECO:0000256" key="4">
    <source>
        <dbReference type="ARBA" id="ARBA00022777"/>
    </source>
</evidence>
<dbReference type="PIRSF" id="PIRSF000722">
    <property type="entry name" value="Acetate_prop_kin"/>
    <property type="match status" value="1"/>
</dbReference>
<dbReference type="InterPro" id="IPR000890">
    <property type="entry name" value="Aliphatic_acid_kin_short-chain"/>
</dbReference>
<dbReference type="Gene3D" id="3.30.420.40">
    <property type="match status" value="2"/>
</dbReference>
<keyword evidence="6" id="KW-0460">Magnesium</keyword>
<gene>
    <name evidence="6 8" type="primary">ackA</name>
    <name evidence="8" type="ORF">METHB2_270028</name>
</gene>
<dbReference type="PANTHER" id="PTHR21060:SF15">
    <property type="entry name" value="ACETATE KINASE-RELATED"/>
    <property type="match status" value="1"/>
</dbReference>
<feature type="binding site" evidence="6">
    <location>
        <position position="90"/>
    </location>
    <ligand>
        <name>substrate</name>
    </ligand>
</feature>
<dbReference type="GO" id="GO:0008776">
    <property type="term" value="F:acetate kinase activity"/>
    <property type="evidence" value="ECO:0007669"/>
    <property type="project" value="UniProtKB-UniRule"/>
</dbReference>
<dbReference type="PRINTS" id="PR00471">
    <property type="entry name" value="ACETATEKNASE"/>
</dbReference>
<feature type="binding site" evidence="6">
    <location>
        <position position="382"/>
    </location>
    <ligand>
        <name>Mg(2+)</name>
        <dbReference type="ChEBI" id="CHEBI:18420"/>
    </ligand>
</feature>
<evidence type="ECO:0000256" key="5">
    <source>
        <dbReference type="ARBA" id="ARBA00022840"/>
    </source>
</evidence>
<evidence type="ECO:0000313" key="9">
    <source>
        <dbReference type="Proteomes" id="UP000494216"/>
    </source>
</evidence>
<evidence type="ECO:0000256" key="3">
    <source>
        <dbReference type="ARBA" id="ARBA00022741"/>
    </source>
</evidence>
<dbReference type="Pfam" id="PF00871">
    <property type="entry name" value="Acetate_kinase"/>
    <property type="match status" value="1"/>
</dbReference>
<comment type="subcellular location">
    <subcellularLocation>
        <location evidence="6">Cytoplasm</location>
    </subcellularLocation>
</comment>
<name>A0A8S0X0M5_9GAMM</name>
<reference evidence="8 9" key="1">
    <citation type="submission" date="2020-02" db="EMBL/GenBank/DDBJ databases">
        <authorList>
            <person name="Hogendoorn C."/>
        </authorList>
    </citation>
    <scope>NUCLEOTIDE SEQUENCE [LARGE SCALE GENOMIC DNA]</scope>
    <source>
        <strain evidence="8">METHB21</strain>
    </source>
</reference>
<feature type="binding site" evidence="6">
    <location>
        <begin position="207"/>
        <end position="211"/>
    </location>
    <ligand>
        <name>ATP</name>
        <dbReference type="ChEBI" id="CHEBI:30616"/>
    </ligand>
</feature>
<comment type="caution">
    <text evidence="8">The sequence shown here is derived from an EMBL/GenBank/DDBJ whole genome shotgun (WGS) entry which is preliminary data.</text>
</comment>
<keyword evidence="6" id="KW-0963">Cytoplasm</keyword>
<accession>A0A8S0X0M5</accession>
<evidence type="ECO:0000313" key="8">
    <source>
        <dbReference type="EMBL" id="CAA9890698.1"/>
    </source>
</evidence>
<proteinExistence type="inferred from homology"/>
<keyword evidence="2 6" id="KW-0808">Transferase</keyword>
<feature type="binding site" evidence="6">
    <location>
        <begin position="280"/>
        <end position="282"/>
    </location>
    <ligand>
        <name>ATP</name>
        <dbReference type="ChEBI" id="CHEBI:30616"/>
    </ligand>
</feature>
<dbReference type="AlphaFoldDB" id="A0A8S0X0M5"/>
<dbReference type="EC" id="2.7.2.1" evidence="6"/>
<comment type="catalytic activity">
    <reaction evidence="6">
        <text>acetate + ATP = acetyl phosphate + ADP</text>
        <dbReference type="Rhea" id="RHEA:11352"/>
        <dbReference type="ChEBI" id="CHEBI:22191"/>
        <dbReference type="ChEBI" id="CHEBI:30089"/>
        <dbReference type="ChEBI" id="CHEBI:30616"/>
        <dbReference type="ChEBI" id="CHEBI:456216"/>
        <dbReference type="EC" id="2.7.2.1"/>
    </reaction>
</comment>
<keyword evidence="5 6" id="KW-0067">ATP-binding</keyword>
<feature type="site" description="Transition state stabilizer" evidence="6">
    <location>
        <position position="179"/>
    </location>
</feature>
<dbReference type="HAMAP" id="MF_00020">
    <property type="entry name" value="Acetate_kinase"/>
    <property type="match status" value="1"/>
</dbReference>
<dbReference type="InterPro" id="IPR023865">
    <property type="entry name" value="Aliphatic_acid_kinase_CS"/>
</dbReference>
<dbReference type="GO" id="GO:0006083">
    <property type="term" value="P:acetate metabolic process"/>
    <property type="evidence" value="ECO:0007669"/>
    <property type="project" value="TreeGrafter"/>
</dbReference>
<dbReference type="PROSITE" id="PS01075">
    <property type="entry name" value="ACETATE_KINASE_1"/>
    <property type="match status" value="1"/>
</dbReference>
<dbReference type="GO" id="GO:0005524">
    <property type="term" value="F:ATP binding"/>
    <property type="evidence" value="ECO:0007669"/>
    <property type="project" value="UniProtKB-KW"/>
</dbReference>
<evidence type="ECO:0000256" key="2">
    <source>
        <dbReference type="ARBA" id="ARBA00022679"/>
    </source>
</evidence>
<comment type="cofactor">
    <cofactor evidence="6">
        <name>Mg(2+)</name>
        <dbReference type="ChEBI" id="CHEBI:18420"/>
    </cofactor>
    <cofactor evidence="6">
        <name>Mn(2+)</name>
        <dbReference type="ChEBI" id="CHEBI:29035"/>
    </cofactor>
    <text evidence="6">Mg(2+). Can also accept Mn(2+).</text>
</comment>
<dbReference type="InterPro" id="IPR043129">
    <property type="entry name" value="ATPase_NBD"/>
</dbReference>
<feature type="site" description="Transition state stabilizer" evidence="6">
    <location>
        <position position="240"/>
    </location>
</feature>
<dbReference type="EMBL" id="CADCXN010000055">
    <property type="protein sequence ID" value="CAA9890698.1"/>
    <property type="molecule type" value="Genomic_DNA"/>
</dbReference>
<dbReference type="SUPFAM" id="SSF53067">
    <property type="entry name" value="Actin-like ATPase domain"/>
    <property type="match status" value="2"/>
</dbReference>
<dbReference type="NCBIfam" id="TIGR00016">
    <property type="entry name" value="ackA"/>
    <property type="match status" value="1"/>
</dbReference>
<keyword evidence="4 6" id="KW-0418">Kinase</keyword>
<dbReference type="PROSITE" id="PS01076">
    <property type="entry name" value="ACETATE_KINASE_2"/>
    <property type="match status" value="1"/>
</dbReference>
<comment type="similarity">
    <text evidence="1 6 7">Belongs to the acetokinase family.</text>
</comment>
<comment type="function">
    <text evidence="6">Catalyzes the formation of acetyl phosphate from acetate and ATP. Can also catalyze the reverse reaction.</text>
</comment>
<keyword evidence="3 6" id="KW-0547">Nucleotide-binding</keyword>
<evidence type="ECO:0000256" key="1">
    <source>
        <dbReference type="ARBA" id="ARBA00008748"/>
    </source>
</evidence>
<comment type="pathway">
    <text evidence="6">Metabolic intermediate biosynthesis; acetyl-CoA biosynthesis; acetyl-CoA from acetate: step 1/2.</text>
</comment>
<keyword evidence="6" id="KW-0479">Metal-binding</keyword>
<protein>
    <recommendedName>
        <fullName evidence="6">Acetate kinase</fullName>
        <ecNumber evidence="6">2.7.2.1</ecNumber>
    </recommendedName>
    <alternativeName>
        <fullName evidence="6">Acetokinase</fullName>
    </alternativeName>
</protein>
<dbReference type="Proteomes" id="UP000494216">
    <property type="component" value="Unassembled WGS sequence"/>
</dbReference>
<sequence length="401" mass="44147">MSTLFLVINVGSTSIKTRLFDTNLHGRAIFNADYSSQTGLVIEGRDYHGVAIHQNIPSPHDTEAALAVVLNEWRRIIAQDGLLLAAIGHRIVHGASWFDTVTLLDKEVLNRLIQLDDYAPLHNPFNRLGVTRATDIFPDVPQFAVFDTAFHRTIPEYAGRYALPEKLAGKVDFYRYGFHGISCQHSLSAAAALLDKDQATLNLIVLHLGGGASITAIRAGVSVDTSMGFSPAEGLIMSGRCGDLDPMIPVTLQRQGMSLDQLETILNYRSGMIGICGEADMRTILKRAEQGEPSALLALDMYCYRIKKYIGAYWAILGEVSALIFTGGIGEHAPAIRYKIIQGLDKLGFSLDLEANQRQWEHTLDLSDQNSRSRILVISSEEEREIARQIAGFLATASYKT</sequence>
<dbReference type="PANTHER" id="PTHR21060">
    <property type="entry name" value="ACETATE KINASE"/>
    <property type="match status" value="1"/>
</dbReference>
<dbReference type="GO" id="GO:0006085">
    <property type="term" value="P:acetyl-CoA biosynthetic process"/>
    <property type="evidence" value="ECO:0007669"/>
    <property type="project" value="UniProtKB-UniRule"/>
</dbReference>